<keyword evidence="8" id="KW-1185">Reference proteome</keyword>
<dbReference type="InterPro" id="IPR051313">
    <property type="entry name" value="Bact_iron-sidero_bind"/>
</dbReference>
<gene>
    <name evidence="7" type="primary">fepB</name>
    <name evidence="7" type="ORF">HC231_03820</name>
</gene>
<proteinExistence type="inferred from homology"/>
<dbReference type="PROSITE" id="PS50983">
    <property type="entry name" value="FE_B12_PBP"/>
    <property type="match status" value="1"/>
</dbReference>
<dbReference type="InterPro" id="IPR002491">
    <property type="entry name" value="ABC_transptr_periplasmic_BD"/>
</dbReference>
<evidence type="ECO:0000256" key="4">
    <source>
        <dbReference type="ARBA" id="ARBA00022496"/>
    </source>
</evidence>
<accession>A0ABX7UNF6</accession>
<comment type="subcellular location">
    <subcellularLocation>
        <location evidence="1">Cell envelope</location>
    </subcellularLocation>
</comment>
<evidence type="ECO:0000313" key="8">
    <source>
        <dbReference type="Proteomes" id="UP000671960"/>
    </source>
</evidence>
<keyword evidence="4" id="KW-0410">Iron transport</keyword>
<dbReference type="PROSITE" id="PS51257">
    <property type="entry name" value="PROKAR_LIPOPROTEIN"/>
    <property type="match status" value="1"/>
</dbReference>
<evidence type="ECO:0000256" key="5">
    <source>
        <dbReference type="ARBA" id="ARBA00022729"/>
    </source>
</evidence>
<keyword evidence="3" id="KW-0813">Transport</keyword>
<keyword evidence="4" id="KW-0406">Ion transport</keyword>
<dbReference type="PANTHER" id="PTHR30532:SF24">
    <property type="entry name" value="FERRIC ENTEROBACTIN-BINDING PERIPLASMIC PROTEIN FEPB"/>
    <property type="match status" value="1"/>
</dbReference>
<dbReference type="NCBIfam" id="NF008200">
    <property type="entry name" value="PRK10957.1"/>
    <property type="match status" value="1"/>
</dbReference>
<keyword evidence="5" id="KW-0732">Signal</keyword>
<organism evidence="7 8">
    <name type="scientific">Brenneria izadpanahii</name>
    <dbReference type="NCBI Taxonomy" id="2722756"/>
    <lineage>
        <taxon>Bacteria</taxon>
        <taxon>Pseudomonadati</taxon>
        <taxon>Pseudomonadota</taxon>
        <taxon>Gammaproteobacteria</taxon>
        <taxon>Enterobacterales</taxon>
        <taxon>Pectobacteriaceae</taxon>
        <taxon>Brenneria</taxon>
    </lineage>
</organism>
<sequence length="338" mass="36453">MQGKGQQHIHKIVALVFSLFAGMLISGCDTQDTSPQTSTAQRHDGWPRTIQTLKGPLTLQHPPQRIVSTSVTLSGTLLAINAPLIGSGATSPRSMMADNQGFFLQWSHLAAERGVKPLYISEPNAEAVAAAAPDLIVIAATGGDSALKLYEQLSVIAPTLVIDYGDKSWQQLTQQLGEATGHEADAQRVVSQFEQRVLAVKQAIQLPPQPVSALVYYEDGRGVNLCTAASAQGQLLIELGFQLATLPADIKTGTSQGKRQDIVQISGENMAASLNGKSLLLFAADNRTVNKVIGNPFLSHLEPVIKDQVWAMGLDTFRLDYYSASNMLDSIERQFHKP</sequence>
<dbReference type="Gene3D" id="3.40.50.1980">
    <property type="entry name" value="Nitrogenase molybdenum iron protein domain"/>
    <property type="match status" value="2"/>
</dbReference>
<dbReference type="PANTHER" id="PTHR30532">
    <property type="entry name" value="IRON III DICITRATE-BINDING PERIPLASMIC PROTEIN"/>
    <property type="match status" value="1"/>
</dbReference>
<evidence type="ECO:0000256" key="3">
    <source>
        <dbReference type="ARBA" id="ARBA00022448"/>
    </source>
</evidence>
<feature type="domain" description="Fe/B12 periplasmic-binding" evidence="6">
    <location>
        <begin position="65"/>
        <end position="338"/>
    </location>
</feature>
<evidence type="ECO:0000256" key="1">
    <source>
        <dbReference type="ARBA" id="ARBA00004196"/>
    </source>
</evidence>
<reference evidence="7 8" key="1">
    <citation type="submission" date="2020-03" db="EMBL/GenBank/DDBJ databases">
        <authorList>
            <person name="Bakhshi Ganjeh M."/>
        </authorList>
    </citation>
    <scope>NUCLEOTIDE SEQUENCE [LARGE SCALE GENOMIC DNA]</scope>
    <source>
        <strain evidence="8">Iran 50</strain>
    </source>
</reference>
<keyword evidence="4" id="KW-0408">Iron</keyword>
<dbReference type="SUPFAM" id="SSF53807">
    <property type="entry name" value="Helical backbone' metal receptor"/>
    <property type="match status" value="1"/>
</dbReference>
<dbReference type="Proteomes" id="UP000671960">
    <property type="component" value="Chromosome"/>
</dbReference>
<evidence type="ECO:0000256" key="2">
    <source>
        <dbReference type="ARBA" id="ARBA00008814"/>
    </source>
</evidence>
<evidence type="ECO:0000259" key="6">
    <source>
        <dbReference type="PROSITE" id="PS50983"/>
    </source>
</evidence>
<dbReference type="Pfam" id="PF01497">
    <property type="entry name" value="Peripla_BP_2"/>
    <property type="match status" value="1"/>
</dbReference>
<dbReference type="EMBL" id="CP050854">
    <property type="protein sequence ID" value="QTF07153.1"/>
    <property type="molecule type" value="Genomic_DNA"/>
</dbReference>
<protein>
    <submittedName>
        <fullName evidence="7">Fe2+-enterobactin ABC transporter substrate-binding protein</fullName>
    </submittedName>
</protein>
<dbReference type="RefSeq" id="WP_208229798.1">
    <property type="nucleotide sequence ID" value="NZ_CP050854.1"/>
</dbReference>
<comment type="similarity">
    <text evidence="2">Belongs to the bacterial solute-binding protein 8 family.</text>
</comment>
<name>A0ABX7UNF6_9GAMM</name>
<evidence type="ECO:0000313" key="7">
    <source>
        <dbReference type="EMBL" id="QTF07153.1"/>
    </source>
</evidence>